<evidence type="ECO:0000256" key="2">
    <source>
        <dbReference type="SAM" id="Phobius"/>
    </source>
</evidence>
<keyword evidence="2" id="KW-1133">Transmembrane helix</keyword>
<dbReference type="AlphaFoldDB" id="A0A2H0FD25"/>
<keyword evidence="2" id="KW-0472">Membrane</keyword>
<dbReference type="Pfam" id="PF13480">
    <property type="entry name" value="Acetyltransf_6"/>
    <property type="match status" value="1"/>
</dbReference>
<reference evidence="4 5" key="1">
    <citation type="submission" date="2017-09" db="EMBL/GenBank/DDBJ databases">
        <title>Depth-based differentiation of microbial function through sediment-hosted aquifers and enrichment of novel symbionts in the deep terrestrial subsurface.</title>
        <authorList>
            <person name="Probst A.J."/>
            <person name="Ladd B."/>
            <person name="Jarett J.K."/>
            <person name="Geller-Mcgrath D.E."/>
            <person name="Sieber C.M."/>
            <person name="Emerson J.B."/>
            <person name="Anantharaman K."/>
            <person name="Thomas B.C."/>
            <person name="Malmstrom R."/>
            <person name="Stieglmeier M."/>
            <person name="Klingl A."/>
            <person name="Woyke T."/>
            <person name="Ryan C.M."/>
            <person name="Banfield J.F."/>
        </authorList>
    </citation>
    <scope>NUCLEOTIDE SEQUENCE [LARGE SCALE GENOMIC DNA]</scope>
    <source>
        <strain evidence="4">CG18_big_fil_WC_8_21_14_2_50_37_10</strain>
    </source>
</reference>
<evidence type="ECO:0000259" key="3">
    <source>
        <dbReference type="Pfam" id="PF13480"/>
    </source>
</evidence>
<proteinExistence type="predicted"/>
<protein>
    <recommendedName>
        <fullName evidence="3">BioF2-like acetyltransferase domain-containing protein</fullName>
    </recommendedName>
</protein>
<evidence type="ECO:0000256" key="1">
    <source>
        <dbReference type="SAM" id="MobiDB-lite"/>
    </source>
</evidence>
<dbReference type="EMBL" id="PCUC01000180">
    <property type="protein sequence ID" value="PIQ04482.1"/>
    <property type="molecule type" value="Genomic_DNA"/>
</dbReference>
<evidence type="ECO:0000313" key="4">
    <source>
        <dbReference type="EMBL" id="PIQ04482.1"/>
    </source>
</evidence>
<accession>A0A2H0FD25</accession>
<keyword evidence="2" id="KW-0812">Transmembrane</keyword>
<evidence type="ECO:0000313" key="5">
    <source>
        <dbReference type="Proteomes" id="UP000230778"/>
    </source>
</evidence>
<name>A0A2H0FD25_9BACT</name>
<sequence length="415" mass="48309">MHLAGSALSTTSKYSGGILVYIKFLLSLIFTLLFYLIIEKRQVLTELLKDTKLFFSTKMNIFRESNHPEQSSTVGIKENEEPPDSPGSSSPTRLALKRENNQLVKVEPLSKSGSFFVELEVVSDINKCFSLWQELSPQKTLFDTWEFRYAFYLGYRFQPHFLLLKSPTENLALLPLWFDEDEKKYVWFGSPWQEEVRFFSKEPKYIPLLLQLAPSPLFLNAISQESVNLVGNQVKFEPDESKYILNLENIVNFEDYLMTLKKNTRHDLRKDYRRIGRQNPQIIINKFSDLAHLITLAKKRFSEKGEEADWEDPRRIETFQQVIKLAGKSYQIRMMTVKIGEKIAGVDLICLLNSTYYTVKCGYNVAEFPGIGNFVNLLEIDDAINLGMKKIDFLQNNYKWKSRLFEAIPLFQYGK</sequence>
<feature type="region of interest" description="Disordered" evidence="1">
    <location>
        <begin position="66"/>
        <end position="93"/>
    </location>
</feature>
<dbReference type="SUPFAM" id="SSF55729">
    <property type="entry name" value="Acyl-CoA N-acyltransferases (Nat)"/>
    <property type="match status" value="1"/>
</dbReference>
<dbReference type="Proteomes" id="UP000230778">
    <property type="component" value="Unassembled WGS sequence"/>
</dbReference>
<comment type="caution">
    <text evidence="4">The sequence shown here is derived from an EMBL/GenBank/DDBJ whole genome shotgun (WGS) entry which is preliminary data.</text>
</comment>
<dbReference type="InterPro" id="IPR038740">
    <property type="entry name" value="BioF2-like_GNAT_dom"/>
</dbReference>
<feature type="transmembrane region" description="Helical" evidence="2">
    <location>
        <begin position="18"/>
        <end position="38"/>
    </location>
</feature>
<dbReference type="Gene3D" id="3.40.630.30">
    <property type="match status" value="1"/>
</dbReference>
<organism evidence="4 5">
    <name type="scientific">Candidatus Nealsonbacteria bacterium CG18_big_fil_WC_8_21_14_2_50_37_10</name>
    <dbReference type="NCBI Taxonomy" id="1974717"/>
    <lineage>
        <taxon>Bacteria</taxon>
        <taxon>Candidatus Nealsoniibacteriota</taxon>
    </lineage>
</organism>
<gene>
    <name evidence="4" type="ORF">COW72_03475</name>
</gene>
<dbReference type="InterPro" id="IPR016181">
    <property type="entry name" value="Acyl_CoA_acyltransferase"/>
</dbReference>
<feature type="domain" description="BioF2-like acetyltransferase" evidence="3">
    <location>
        <begin position="262"/>
        <end position="402"/>
    </location>
</feature>